<evidence type="ECO:0000313" key="5">
    <source>
        <dbReference type="Proteomes" id="UP001139095"/>
    </source>
</evidence>
<evidence type="ECO:0000256" key="1">
    <source>
        <dbReference type="ARBA" id="ARBA00022450"/>
    </source>
</evidence>
<protein>
    <submittedName>
        <fullName evidence="4">Phosphopantetheine-binding protein</fullName>
    </submittedName>
</protein>
<dbReference type="Gene3D" id="1.10.1200.10">
    <property type="entry name" value="ACP-like"/>
    <property type="match status" value="1"/>
</dbReference>
<proteinExistence type="predicted"/>
<dbReference type="SUPFAM" id="SSF47336">
    <property type="entry name" value="ACP-like"/>
    <property type="match status" value="1"/>
</dbReference>
<keyword evidence="1" id="KW-0596">Phosphopantetheine</keyword>
<comment type="caution">
    <text evidence="4">The sequence shown here is derived from an EMBL/GenBank/DDBJ whole genome shotgun (WGS) entry which is preliminary data.</text>
</comment>
<dbReference type="Pfam" id="PF00550">
    <property type="entry name" value="PP-binding"/>
    <property type="match status" value="1"/>
</dbReference>
<gene>
    <name evidence="4" type="ORF">LG368_06335</name>
</gene>
<name>A0A9X1LCI4_9GAMM</name>
<dbReference type="EMBL" id="JAJATW010000007">
    <property type="protein sequence ID" value="MCB5161517.1"/>
    <property type="molecule type" value="Genomic_DNA"/>
</dbReference>
<dbReference type="InterPro" id="IPR009081">
    <property type="entry name" value="PP-bd_ACP"/>
</dbReference>
<dbReference type="PROSITE" id="PS50075">
    <property type="entry name" value="CARRIER"/>
    <property type="match status" value="1"/>
</dbReference>
<evidence type="ECO:0000256" key="2">
    <source>
        <dbReference type="ARBA" id="ARBA00022553"/>
    </source>
</evidence>
<organism evidence="4 5">
    <name type="scientific">Marinomonas algarum</name>
    <dbReference type="NCBI Taxonomy" id="2883105"/>
    <lineage>
        <taxon>Bacteria</taxon>
        <taxon>Pseudomonadati</taxon>
        <taxon>Pseudomonadota</taxon>
        <taxon>Gammaproteobacteria</taxon>
        <taxon>Oceanospirillales</taxon>
        <taxon>Oceanospirillaceae</taxon>
        <taxon>Marinomonas</taxon>
    </lineage>
</organism>
<sequence length="77" mass="8515">MNREDAVKIVMQTLEKNVDGLEMAEEKMKESLSDLGVDSLDVMLIIMDVAEASGVNIGDDQAEELDTPEKIVDFITK</sequence>
<dbReference type="RefSeq" id="WP_226753892.1">
    <property type="nucleotide sequence ID" value="NZ_JAJATW010000007.1"/>
</dbReference>
<dbReference type="InterPro" id="IPR036736">
    <property type="entry name" value="ACP-like_sf"/>
</dbReference>
<evidence type="ECO:0000313" key="4">
    <source>
        <dbReference type="EMBL" id="MCB5161517.1"/>
    </source>
</evidence>
<feature type="domain" description="Carrier" evidence="3">
    <location>
        <begin position="1"/>
        <end position="77"/>
    </location>
</feature>
<reference evidence="4" key="1">
    <citation type="submission" date="2021-10" db="EMBL/GenBank/DDBJ databases">
        <title>Marinomonas pontica sp. nov., isolated from the Black Sea.</title>
        <authorList>
            <person name="Zhao L.-H."/>
            <person name="Xue J.-H."/>
        </authorList>
    </citation>
    <scope>NUCLEOTIDE SEQUENCE</scope>
    <source>
        <strain evidence="4">E8</strain>
    </source>
</reference>
<dbReference type="PROSITE" id="PS00012">
    <property type="entry name" value="PHOSPHOPANTETHEINE"/>
    <property type="match status" value="1"/>
</dbReference>
<accession>A0A9X1LCI4</accession>
<keyword evidence="5" id="KW-1185">Reference proteome</keyword>
<dbReference type="AlphaFoldDB" id="A0A9X1LCI4"/>
<keyword evidence="2" id="KW-0597">Phosphoprotein</keyword>
<dbReference type="Proteomes" id="UP001139095">
    <property type="component" value="Unassembled WGS sequence"/>
</dbReference>
<dbReference type="InterPro" id="IPR006162">
    <property type="entry name" value="Ppantetheine_attach_site"/>
</dbReference>
<evidence type="ECO:0000259" key="3">
    <source>
        <dbReference type="PROSITE" id="PS50075"/>
    </source>
</evidence>